<dbReference type="PANTHER" id="PTHR43003">
    <property type="entry name" value="DNA-3-METHYLADENINE GLYCOSYLASE"/>
    <property type="match status" value="1"/>
</dbReference>
<evidence type="ECO:0000256" key="3">
    <source>
        <dbReference type="ARBA" id="ARBA00022763"/>
    </source>
</evidence>
<sequence length="219" mass="24850">MAHRFTLENYHSICDALALTDSALAGIIQEHGYPPMWSRPNTFESLVHIILEQQVSLASARSALNKLRDKVQEITPARALLLTEAELKACYFSRQKAAYTKYLAAAIISGQIDLAAFEQMENDDIRRQLTSLKGIGNWTVDVYLMFVLQRADIFPIGDLAAVNAFKKVKQTHPAITREDILVLTQSWQPYRTVATMLLWHWYLSVRAVPVKSKYLKIGK</sequence>
<dbReference type="GO" id="GO:0008725">
    <property type="term" value="F:DNA-3-methyladenine glycosylase activity"/>
    <property type="evidence" value="ECO:0007669"/>
    <property type="project" value="TreeGrafter"/>
</dbReference>
<dbReference type="SUPFAM" id="SSF48150">
    <property type="entry name" value="DNA-glycosylase"/>
    <property type="match status" value="1"/>
</dbReference>
<dbReference type="GO" id="GO:0032993">
    <property type="term" value="C:protein-DNA complex"/>
    <property type="evidence" value="ECO:0007669"/>
    <property type="project" value="TreeGrafter"/>
</dbReference>
<dbReference type="Pfam" id="PF00730">
    <property type="entry name" value="HhH-GPD"/>
    <property type="match status" value="1"/>
</dbReference>
<dbReference type="GO" id="GO:0032131">
    <property type="term" value="F:alkylated DNA binding"/>
    <property type="evidence" value="ECO:0007669"/>
    <property type="project" value="TreeGrafter"/>
</dbReference>
<accession>A0A934UNX0</accession>
<evidence type="ECO:0000256" key="2">
    <source>
        <dbReference type="ARBA" id="ARBA00012000"/>
    </source>
</evidence>
<dbReference type="EMBL" id="JAEHFW010000002">
    <property type="protein sequence ID" value="MBK0380331.1"/>
    <property type="molecule type" value="Genomic_DNA"/>
</dbReference>
<dbReference type="Gene3D" id="1.10.1670.40">
    <property type="match status" value="1"/>
</dbReference>
<dbReference type="InterPro" id="IPR003265">
    <property type="entry name" value="HhH-GPD_domain"/>
</dbReference>
<dbReference type="RefSeq" id="WP_200066854.1">
    <property type="nucleotide sequence ID" value="NZ_JAEHFW010000002.1"/>
</dbReference>
<organism evidence="6 7">
    <name type="scientific">Mucilaginibacter segetis</name>
    <dbReference type="NCBI Taxonomy" id="2793071"/>
    <lineage>
        <taxon>Bacteria</taxon>
        <taxon>Pseudomonadati</taxon>
        <taxon>Bacteroidota</taxon>
        <taxon>Sphingobacteriia</taxon>
        <taxon>Sphingobacteriales</taxon>
        <taxon>Sphingobacteriaceae</taxon>
        <taxon>Mucilaginibacter</taxon>
    </lineage>
</organism>
<dbReference type="GO" id="GO:0043916">
    <property type="term" value="F:DNA-7-methylguanine glycosylase activity"/>
    <property type="evidence" value="ECO:0007669"/>
    <property type="project" value="TreeGrafter"/>
</dbReference>
<dbReference type="CDD" id="cd00056">
    <property type="entry name" value="ENDO3c"/>
    <property type="match status" value="1"/>
</dbReference>
<gene>
    <name evidence="6" type="ORF">I5M19_13485</name>
</gene>
<feature type="domain" description="HhH-GPD" evidence="5">
    <location>
        <begin position="51"/>
        <end position="203"/>
    </location>
</feature>
<dbReference type="AlphaFoldDB" id="A0A934UNX0"/>
<keyword evidence="4" id="KW-0234">DNA repair</keyword>
<evidence type="ECO:0000313" key="7">
    <source>
        <dbReference type="Proteomes" id="UP000613193"/>
    </source>
</evidence>
<proteinExistence type="predicted"/>
<dbReference type="GO" id="GO:0006307">
    <property type="term" value="P:DNA alkylation repair"/>
    <property type="evidence" value="ECO:0007669"/>
    <property type="project" value="TreeGrafter"/>
</dbReference>
<dbReference type="GO" id="GO:0006285">
    <property type="term" value="P:base-excision repair, AP site formation"/>
    <property type="evidence" value="ECO:0007669"/>
    <property type="project" value="TreeGrafter"/>
</dbReference>
<comment type="caution">
    <text evidence="6">The sequence shown here is derived from an EMBL/GenBank/DDBJ whole genome shotgun (WGS) entry which is preliminary data.</text>
</comment>
<evidence type="ECO:0000313" key="6">
    <source>
        <dbReference type="EMBL" id="MBK0380331.1"/>
    </source>
</evidence>
<dbReference type="Proteomes" id="UP000613193">
    <property type="component" value="Unassembled WGS sequence"/>
</dbReference>
<dbReference type="GO" id="GO:0005737">
    <property type="term" value="C:cytoplasm"/>
    <property type="evidence" value="ECO:0007669"/>
    <property type="project" value="TreeGrafter"/>
</dbReference>
<protein>
    <recommendedName>
        <fullName evidence="2">DNA-3-methyladenine glycosylase II</fullName>
        <ecNumber evidence="2">3.2.2.21</ecNumber>
    </recommendedName>
</protein>
<dbReference type="InterPro" id="IPR011257">
    <property type="entry name" value="DNA_glycosylase"/>
</dbReference>
<name>A0A934UNX0_9SPHI</name>
<dbReference type="SMART" id="SM00478">
    <property type="entry name" value="ENDO3c"/>
    <property type="match status" value="1"/>
</dbReference>
<evidence type="ECO:0000256" key="1">
    <source>
        <dbReference type="ARBA" id="ARBA00000086"/>
    </source>
</evidence>
<reference evidence="6" key="1">
    <citation type="submission" date="2020-12" db="EMBL/GenBank/DDBJ databases">
        <title>Bacterial novel species Mucilaginibacter sp. SD-g isolated from soil.</title>
        <authorList>
            <person name="Jung H.-Y."/>
        </authorList>
    </citation>
    <scope>NUCLEOTIDE SEQUENCE</scope>
    <source>
        <strain evidence="6">SD-g</strain>
    </source>
</reference>
<evidence type="ECO:0000256" key="4">
    <source>
        <dbReference type="ARBA" id="ARBA00023204"/>
    </source>
</evidence>
<keyword evidence="3" id="KW-0227">DNA damage</keyword>
<evidence type="ECO:0000259" key="5">
    <source>
        <dbReference type="SMART" id="SM00478"/>
    </source>
</evidence>
<dbReference type="InterPro" id="IPR051912">
    <property type="entry name" value="Alkylbase_DNA_Glycosylase/TA"/>
</dbReference>
<comment type="catalytic activity">
    <reaction evidence="1">
        <text>Hydrolysis of alkylated DNA, releasing 3-methyladenine, 3-methylguanine, 7-methylguanine and 7-methyladenine.</text>
        <dbReference type="EC" id="3.2.2.21"/>
    </reaction>
</comment>
<dbReference type="Gene3D" id="1.10.340.30">
    <property type="entry name" value="Hypothetical protein, domain 2"/>
    <property type="match status" value="1"/>
</dbReference>
<dbReference type="PANTHER" id="PTHR43003:SF5">
    <property type="entry name" value="DNA-3-METHYLADENINE GLYCOSYLASE"/>
    <property type="match status" value="1"/>
</dbReference>
<keyword evidence="7" id="KW-1185">Reference proteome</keyword>
<dbReference type="EC" id="3.2.2.21" evidence="2"/>